<name>A0A2W5VDS6_9CAUL</name>
<feature type="compositionally biased region" description="Pro residues" evidence="1">
    <location>
        <begin position="42"/>
        <end position="55"/>
    </location>
</feature>
<reference evidence="2 3" key="1">
    <citation type="submission" date="2017-08" db="EMBL/GenBank/DDBJ databases">
        <title>Infants hospitalized years apart are colonized by the same room-sourced microbial strains.</title>
        <authorList>
            <person name="Brooks B."/>
            <person name="Olm M.R."/>
            <person name="Firek B.A."/>
            <person name="Baker R."/>
            <person name="Thomas B.C."/>
            <person name="Morowitz M.J."/>
            <person name="Banfield J.F."/>
        </authorList>
    </citation>
    <scope>NUCLEOTIDE SEQUENCE [LARGE SCALE GENOMIC DNA]</scope>
    <source>
        <strain evidence="2">S2_003_000_R2_4</strain>
    </source>
</reference>
<feature type="region of interest" description="Disordered" evidence="1">
    <location>
        <begin position="1"/>
        <end position="72"/>
    </location>
</feature>
<dbReference type="Proteomes" id="UP000249393">
    <property type="component" value="Unassembled WGS sequence"/>
</dbReference>
<comment type="caution">
    <text evidence="2">The sequence shown here is derived from an EMBL/GenBank/DDBJ whole genome shotgun (WGS) entry which is preliminary data.</text>
</comment>
<evidence type="ECO:0000313" key="2">
    <source>
        <dbReference type="EMBL" id="PZR37432.1"/>
    </source>
</evidence>
<sequence>MEGPCEAATSPPLRGPPPSRRVFASIHLPLMGRRDQSLNTPPGSPTGPPPDPPSRSPCRSRSCPRRCVSSWR</sequence>
<accession>A0A2W5VDS6</accession>
<protein>
    <submittedName>
        <fullName evidence="2">Uncharacterized protein</fullName>
    </submittedName>
</protein>
<organism evidence="2 3">
    <name type="scientific">Caulobacter segnis</name>
    <dbReference type="NCBI Taxonomy" id="88688"/>
    <lineage>
        <taxon>Bacteria</taxon>
        <taxon>Pseudomonadati</taxon>
        <taxon>Pseudomonadota</taxon>
        <taxon>Alphaproteobacteria</taxon>
        <taxon>Caulobacterales</taxon>
        <taxon>Caulobacteraceae</taxon>
        <taxon>Caulobacter</taxon>
    </lineage>
</organism>
<proteinExistence type="predicted"/>
<dbReference type="AlphaFoldDB" id="A0A2W5VDS6"/>
<gene>
    <name evidence="2" type="ORF">DI526_00615</name>
</gene>
<evidence type="ECO:0000256" key="1">
    <source>
        <dbReference type="SAM" id="MobiDB-lite"/>
    </source>
</evidence>
<dbReference type="EMBL" id="QFQZ01000001">
    <property type="protein sequence ID" value="PZR37432.1"/>
    <property type="molecule type" value="Genomic_DNA"/>
</dbReference>
<evidence type="ECO:0000313" key="3">
    <source>
        <dbReference type="Proteomes" id="UP000249393"/>
    </source>
</evidence>